<organism evidence="9 10">
    <name type="scientific">Gimesia maris</name>
    <dbReference type="NCBI Taxonomy" id="122"/>
    <lineage>
        <taxon>Bacteria</taxon>
        <taxon>Pseudomonadati</taxon>
        <taxon>Planctomycetota</taxon>
        <taxon>Planctomycetia</taxon>
        <taxon>Planctomycetales</taxon>
        <taxon>Planctomycetaceae</taxon>
        <taxon>Gimesia</taxon>
    </lineage>
</organism>
<evidence type="ECO:0000313" key="10">
    <source>
        <dbReference type="Proteomes" id="UP000263642"/>
    </source>
</evidence>
<keyword evidence="4" id="KW-0677">Repeat</keyword>
<evidence type="ECO:0000256" key="6">
    <source>
        <dbReference type="ARBA" id="ARBA00023180"/>
    </source>
</evidence>
<reference evidence="9 10" key="1">
    <citation type="journal article" date="2018" name="Nat. Biotechnol.">
        <title>A standardized bacterial taxonomy based on genome phylogeny substantially revises the tree of life.</title>
        <authorList>
            <person name="Parks D.H."/>
            <person name="Chuvochina M."/>
            <person name="Waite D.W."/>
            <person name="Rinke C."/>
            <person name="Skarshewski A."/>
            <person name="Chaumeil P.A."/>
            <person name="Hugenholtz P."/>
        </authorList>
    </citation>
    <scope>NUCLEOTIDE SEQUENCE [LARGE SCALE GENOMIC DNA]</scope>
    <source>
        <strain evidence="9">UBA9375</strain>
    </source>
</reference>
<proteinExistence type="predicted"/>
<dbReference type="Pfam" id="PF13202">
    <property type="entry name" value="EF-hand_5"/>
    <property type="match status" value="2"/>
</dbReference>
<keyword evidence="6" id="KW-0325">Glycoprotein</keyword>
<dbReference type="GO" id="GO:0005576">
    <property type="term" value="C:extracellular region"/>
    <property type="evidence" value="ECO:0007669"/>
    <property type="project" value="UniProtKB-SubCell"/>
</dbReference>
<comment type="caution">
    <text evidence="9">The sequence shown here is derived from an EMBL/GenBank/DDBJ whole genome shotgun (WGS) entry which is preliminary data.</text>
</comment>
<dbReference type="GO" id="GO:0005509">
    <property type="term" value="F:calcium ion binding"/>
    <property type="evidence" value="ECO:0007669"/>
    <property type="project" value="InterPro"/>
</dbReference>
<feature type="signal peptide" evidence="7">
    <location>
        <begin position="1"/>
        <end position="34"/>
    </location>
</feature>
<feature type="non-terminal residue" evidence="9">
    <location>
        <position position="636"/>
    </location>
</feature>
<dbReference type="InterPro" id="IPR011992">
    <property type="entry name" value="EF-hand-dom_pair"/>
</dbReference>
<feature type="domain" description="EF-hand" evidence="8">
    <location>
        <begin position="391"/>
        <end position="426"/>
    </location>
</feature>
<dbReference type="InterPro" id="IPR002048">
    <property type="entry name" value="EF_hand_dom"/>
</dbReference>
<accession>A0A3D3RE46</accession>
<dbReference type="PANTHER" id="PTHR10827:SF98">
    <property type="entry name" value="45 KDA CALCIUM-BINDING PROTEIN"/>
    <property type="match status" value="1"/>
</dbReference>
<keyword evidence="5" id="KW-1015">Disulfide bond</keyword>
<evidence type="ECO:0000256" key="3">
    <source>
        <dbReference type="ARBA" id="ARBA00022723"/>
    </source>
</evidence>
<dbReference type="InterPro" id="IPR018247">
    <property type="entry name" value="EF_Hand_1_Ca_BS"/>
</dbReference>
<feature type="domain" description="EF-hand" evidence="8">
    <location>
        <begin position="471"/>
        <end position="506"/>
    </location>
</feature>
<dbReference type="InterPro" id="IPR019577">
    <property type="entry name" value="SPARC/Testican_Ca-bd-dom"/>
</dbReference>
<feature type="chain" id="PRO_5017693228" description="EF-hand domain-containing protein" evidence="7">
    <location>
        <begin position="35"/>
        <end position="636"/>
    </location>
</feature>
<dbReference type="Gene3D" id="1.10.238.10">
    <property type="entry name" value="EF-hand"/>
    <property type="match status" value="5"/>
</dbReference>
<evidence type="ECO:0000259" key="8">
    <source>
        <dbReference type="PROSITE" id="PS50222"/>
    </source>
</evidence>
<dbReference type="PANTHER" id="PTHR10827">
    <property type="entry name" value="RETICULOCALBIN"/>
    <property type="match status" value="1"/>
</dbReference>
<dbReference type="AlphaFoldDB" id="A0A3D3RE46"/>
<feature type="domain" description="EF-hand" evidence="8">
    <location>
        <begin position="49"/>
        <end position="84"/>
    </location>
</feature>
<keyword evidence="7" id="KW-0732">Signal</keyword>
<name>A0A3D3RE46_9PLAN</name>
<keyword evidence="2" id="KW-0964">Secreted</keyword>
<sequence>MPFPRSICSVCFSQMTVFLIVMELLYTAPLSAQSDPGNEQPGKTTVLKTFDPQTRKKFDQADKNEDGVLDQAEYLATLKPEHQQVGRRDFLITDQNQNLQMEFNEYHATPSVTLSQRLFPDPVSDRVQEQLTVLLRRFKVSDRNADDQFSEQEFREARITTAISGLAQTSFVDWDRDKNGQISQDEIQLLLEIAYGVRNVDGQLLREPSGRVVNLMLFNHLDSDHNGQLSAGELKPQLKGEQQVQELLKQADQNQDQQLSLEEWKTTTPCWIDPVYYFRRIDKNFDARLDPGELANDTGFHRDLAPYLIPAFDVNADGVLTLYEYLNTPITNPVVKWHVERKDKDNDGMLSEVEFDWDTGLTARSLICDYFALLDRDSNQRLDQGEFFLNTKAKTPRKLFDQADKNKDGVLDQLEYIATLKPEHQRVGRRDFLLSDHNQNQLMEFEEYFSTPSIPVAQRRCPDPVSDRVQQQLAALEELVRERDSNGDGDLSVQEFKESPFRFNIPGLEFTSFTHWDLNRNGQIARQELQLLLEIAYGVRTSDGQLLREPGVRVVNWMLFQHLDHDRNRLLSKGELKSRFKETQELQELLKQADQNQDGQLSLAEWKTTRHCWIDPIYYFKRIDKNFDARLDPEEL</sequence>
<evidence type="ECO:0000256" key="2">
    <source>
        <dbReference type="ARBA" id="ARBA00022525"/>
    </source>
</evidence>
<feature type="domain" description="EF-hand" evidence="8">
    <location>
        <begin position="581"/>
        <end position="616"/>
    </location>
</feature>
<evidence type="ECO:0000256" key="7">
    <source>
        <dbReference type="SAM" id="SignalP"/>
    </source>
</evidence>
<evidence type="ECO:0000313" key="9">
    <source>
        <dbReference type="EMBL" id="HCO27093.1"/>
    </source>
</evidence>
<dbReference type="SUPFAM" id="SSF47473">
    <property type="entry name" value="EF-hand"/>
    <property type="match status" value="5"/>
</dbReference>
<evidence type="ECO:0000256" key="4">
    <source>
        <dbReference type="ARBA" id="ARBA00022737"/>
    </source>
</evidence>
<dbReference type="EMBL" id="DQAY01000189">
    <property type="protein sequence ID" value="HCO27093.1"/>
    <property type="molecule type" value="Genomic_DNA"/>
</dbReference>
<protein>
    <recommendedName>
        <fullName evidence="8">EF-hand domain-containing protein</fullName>
    </recommendedName>
</protein>
<keyword evidence="3" id="KW-0479">Metal-binding</keyword>
<comment type="subcellular location">
    <subcellularLocation>
        <location evidence="1">Secreted</location>
    </subcellularLocation>
</comment>
<dbReference type="Pfam" id="PF10591">
    <property type="entry name" value="SPARC_Ca_bdg"/>
    <property type="match status" value="2"/>
</dbReference>
<dbReference type="Proteomes" id="UP000263642">
    <property type="component" value="Unassembled WGS sequence"/>
</dbReference>
<evidence type="ECO:0000256" key="1">
    <source>
        <dbReference type="ARBA" id="ARBA00004613"/>
    </source>
</evidence>
<dbReference type="SMART" id="SM00054">
    <property type="entry name" value="EFh"/>
    <property type="match status" value="9"/>
</dbReference>
<dbReference type="PROSITE" id="PS00018">
    <property type="entry name" value="EF_HAND_1"/>
    <property type="match status" value="8"/>
</dbReference>
<gene>
    <name evidence="9" type="ORF">DIT97_30315</name>
</gene>
<dbReference type="PROSITE" id="PS50222">
    <property type="entry name" value="EF_HAND_2"/>
    <property type="match status" value="4"/>
</dbReference>
<evidence type="ECO:0000256" key="5">
    <source>
        <dbReference type="ARBA" id="ARBA00023157"/>
    </source>
</evidence>